<dbReference type="InterPro" id="IPR001767">
    <property type="entry name" value="Hedgehog_Hint"/>
</dbReference>
<dbReference type="InterPro" id="IPR027417">
    <property type="entry name" value="P-loop_NTPase"/>
</dbReference>
<dbReference type="Gene3D" id="3.40.50.300">
    <property type="entry name" value="P-loop containing nucleotide triphosphate hydrolases"/>
    <property type="match status" value="1"/>
</dbReference>
<sequence length="421" mass="46609">MSEFTVAMVGKTGNGKSAVGNSILGQYGKLNGRAFETSFAFNSCTQTCEEKTEEVNGVCFHVIDTPGVMDTEADVATTLKEINNCRQLCPEGVNALLLVTRCDQKFTLEEEHAIRDLKILFGEKLLKYGIVIFTHGDEVERAIEDGEVTDLDEYLLTFQKSNALHDVLRSVDQRKVLFNNRARGNAADRQRDELVGYIRGIMANKRPYGIPEVSVFYIRYKVNTCFPATSTVLIDGKHRSKMASLQVGTKVVSVGQEDTARAQLDTVYFFSHAAEDVLAPFIRITTAGGKTLHLSEGHYIYVGKDAMKTGALFTAREVKVGDVVHVVDALDQAPRAEEVIEVKTEIKRGLYCPHTLGGSLVVDGVCVSTYTEMFPPRVAHGLLWPVRVLYRMAPNLAAKIAQPQGDQGMPKWLGWLYDYVA</sequence>
<dbReference type="PANTHER" id="PTHR10903:SF184">
    <property type="entry name" value="GTP-BINDING PROTEIN A"/>
    <property type="match status" value="1"/>
</dbReference>
<dbReference type="InterPro" id="IPR036844">
    <property type="entry name" value="Hint_dom_sf"/>
</dbReference>
<dbReference type="GO" id="GO:0005525">
    <property type="term" value="F:GTP binding"/>
    <property type="evidence" value="ECO:0007669"/>
    <property type="project" value="UniProtKB-KW"/>
</dbReference>
<protein>
    <submittedName>
        <fullName evidence="6">Uncharacterized protein LOC109474247</fullName>
    </submittedName>
</protein>
<evidence type="ECO:0000256" key="1">
    <source>
        <dbReference type="ARBA" id="ARBA00008535"/>
    </source>
</evidence>
<keyword evidence="5" id="KW-1185">Reference proteome</keyword>
<dbReference type="GO" id="GO:0016540">
    <property type="term" value="P:protein autoprocessing"/>
    <property type="evidence" value="ECO:0007669"/>
    <property type="project" value="InterPro"/>
</dbReference>
<dbReference type="SUPFAM" id="SSF52540">
    <property type="entry name" value="P-loop containing nucleoside triphosphate hydrolases"/>
    <property type="match status" value="1"/>
</dbReference>
<organism evidence="5 6">
    <name type="scientific">Branchiostoma belcheri</name>
    <name type="common">Amphioxus</name>
    <dbReference type="NCBI Taxonomy" id="7741"/>
    <lineage>
        <taxon>Eukaryota</taxon>
        <taxon>Metazoa</taxon>
        <taxon>Chordata</taxon>
        <taxon>Cephalochordata</taxon>
        <taxon>Leptocardii</taxon>
        <taxon>Amphioxiformes</taxon>
        <taxon>Branchiostomatidae</taxon>
        <taxon>Branchiostoma</taxon>
    </lineage>
</organism>
<feature type="domain" description="AIG1-type G" evidence="4">
    <location>
        <begin position="1"/>
        <end position="221"/>
    </location>
</feature>
<dbReference type="Pfam" id="PF04548">
    <property type="entry name" value="AIG1"/>
    <property type="match status" value="1"/>
</dbReference>
<comment type="similarity">
    <text evidence="1">Belongs to the TRAFAC class TrmE-Era-EngA-EngB-Septin-like GTPase superfamily. AIG1/Toc34/Toc159-like paraseptin GTPase family. IAN subfamily.</text>
</comment>
<dbReference type="FunFam" id="3.40.50.300:FF:000840">
    <property type="entry name" value="Immune-associated nucleotide-binding protein 9"/>
    <property type="match status" value="1"/>
</dbReference>
<evidence type="ECO:0000259" key="4">
    <source>
        <dbReference type="PROSITE" id="PS51720"/>
    </source>
</evidence>
<dbReference type="Proteomes" id="UP000515135">
    <property type="component" value="Unplaced"/>
</dbReference>
<dbReference type="Gene3D" id="2.170.16.10">
    <property type="entry name" value="Hedgehog/Intein (Hint) domain"/>
    <property type="match status" value="1"/>
</dbReference>
<dbReference type="SMART" id="SM00306">
    <property type="entry name" value="HintN"/>
    <property type="match status" value="1"/>
</dbReference>
<gene>
    <name evidence="6" type="primary">LOC109474247</name>
</gene>
<evidence type="ECO:0000313" key="5">
    <source>
        <dbReference type="Proteomes" id="UP000515135"/>
    </source>
</evidence>
<dbReference type="KEGG" id="bbel:109474247"/>
<proteinExistence type="inferred from homology"/>
<dbReference type="RefSeq" id="XP_019630075.1">
    <property type="nucleotide sequence ID" value="XM_019774516.1"/>
</dbReference>
<dbReference type="CDD" id="cd00081">
    <property type="entry name" value="Hint"/>
    <property type="match status" value="1"/>
</dbReference>
<dbReference type="InterPro" id="IPR006703">
    <property type="entry name" value="G_AIG1"/>
</dbReference>
<dbReference type="InterPro" id="IPR003587">
    <property type="entry name" value="Hint_dom_N"/>
</dbReference>
<dbReference type="Pfam" id="PF01079">
    <property type="entry name" value="Hint"/>
    <property type="match status" value="1"/>
</dbReference>
<dbReference type="GeneID" id="109474247"/>
<name>A0A6P4YKT6_BRABE</name>
<accession>A0A6P4YKT6</accession>
<dbReference type="SUPFAM" id="SSF51294">
    <property type="entry name" value="Hedgehog/intein (Hint) domain"/>
    <property type="match status" value="1"/>
</dbReference>
<evidence type="ECO:0000256" key="3">
    <source>
        <dbReference type="ARBA" id="ARBA00023134"/>
    </source>
</evidence>
<keyword evidence="2" id="KW-0547">Nucleotide-binding</keyword>
<dbReference type="OrthoDB" id="8954335at2759"/>
<evidence type="ECO:0000313" key="6">
    <source>
        <dbReference type="RefSeq" id="XP_019630075.1"/>
    </source>
</evidence>
<dbReference type="PROSITE" id="PS51720">
    <property type="entry name" value="G_AIG1"/>
    <property type="match status" value="1"/>
</dbReference>
<dbReference type="PANTHER" id="PTHR10903">
    <property type="entry name" value="GTPASE, IMAP FAMILY MEMBER-RELATED"/>
    <property type="match status" value="1"/>
</dbReference>
<evidence type="ECO:0000256" key="2">
    <source>
        <dbReference type="ARBA" id="ARBA00022741"/>
    </source>
</evidence>
<dbReference type="InterPro" id="IPR045058">
    <property type="entry name" value="GIMA/IAN/Toc"/>
</dbReference>
<keyword evidence="3" id="KW-0342">GTP-binding</keyword>
<dbReference type="AlphaFoldDB" id="A0A6P4YKT6"/>
<reference evidence="6" key="1">
    <citation type="submission" date="2025-08" db="UniProtKB">
        <authorList>
            <consortium name="RefSeq"/>
        </authorList>
    </citation>
    <scope>IDENTIFICATION</scope>
    <source>
        <tissue evidence="6">Gonad</tissue>
    </source>
</reference>